<name>A0A561F0Z9_9ACTN</name>
<dbReference type="PANTHER" id="PTHR30146:SF109">
    <property type="entry name" value="HTH-TYPE TRANSCRIPTIONAL REGULATOR GALS"/>
    <property type="match status" value="1"/>
</dbReference>
<dbReference type="GO" id="GO:0003700">
    <property type="term" value="F:DNA-binding transcription factor activity"/>
    <property type="evidence" value="ECO:0007669"/>
    <property type="project" value="TreeGrafter"/>
</dbReference>
<dbReference type="InterPro" id="IPR010982">
    <property type="entry name" value="Lambda_DNA-bd_dom_sf"/>
</dbReference>
<reference evidence="5 6" key="1">
    <citation type="submission" date="2019-06" db="EMBL/GenBank/DDBJ databases">
        <title>Sequencing the genomes of 1000 actinobacteria strains.</title>
        <authorList>
            <person name="Klenk H.-P."/>
        </authorList>
    </citation>
    <scope>NUCLEOTIDE SEQUENCE [LARGE SCALE GENOMIC DNA]</scope>
    <source>
        <strain evidence="5 6">DSM 41649</strain>
    </source>
</reference>
<dbReference type="PROSITE" id="PS50932">
    <property type="entry name" value="HTH_LACI_2"/>
    <property type="match status" value="1"/>
</dbReference>
<evidence type="ECO:0000256" key="2">
    <source>
        <dbReference type="ARBA" id="ARBA00023125"/>
    </source>
</evidence>
<dbReference type="OrthoDB" id="4268837at2"/>
<sequence>MSRAGQQPPVLRPTLEAVAARAGVGLGTVSRVVNGSPNVSAKARAAVEQAIAELGYVPNQAARSLVTSRTDSVALVIPESVARLRSEPYFSDIITGVSSELAETEIGGARQRTAVGSDDPWACSAFGSPVSCRCGGRGCRSPERNFGRTVRCVVFPRCPLRP</sequence>
<dbReference type="EMBL" id="VIVR01000001">
    <property type="protein sequence ID" value="TWE21547.1"/>
    <property type="molecule type" value="Genomic_DNA"/>
</dbReference>
<dbReference type="GO" id="GO:0000976">
    <property type="term" value="F:transcription cis-regulatory region binding"/>
    <property type="evidence" value="ECO:0007669"/>
    <property type="project" value="TreeGrafter"/>
</dbReference>
<gene>
    <name evidence="5" type="ORF">FB465_6732</name>
</gene>
<dbReference type="InterPro" id="IPR000843">
    <property type="entry name" value="HTH_LacI"/>
</dbReference>
<feature type="domain" description="HTH lacI-type" evidence="4">
    <location>
        <begin position="13"/>
        <end position="67"/>
    </location>
</feature>
<evidence type="ECO:0000259" key="4">
    <source>
        <dbReference type="PROSITE" id="PS50932"/>
    </source>
</evidence>
<keyword evidence="1" id="KW-0805">Transcription regulation</keyword>
<keyword evidence="3" id="KW-0804">Transcription</keyword>
<dbReference type="SUPFAM" id="SSF47413">
    <property type="entry name" value="lambda repressor-like DNA-binding domains"/>
    <property type="match status" value="1"/>
</dbReference>
<evidence type="ECO:0000313" key="6">
    <source>
        <dbReference type="Proteomes" id="UP000318416"/>
    </source>
</evidence>
<dbReference type="Pfam" id="PF00356">
    <property type="entry name" value="LacI"/>
    <property type="match status" value="1"/>
</dbReference>
<dbReference type="Proteomes" id="UP000318416">
    <property type="component" value="Unassembled WGS sequence"/>
</dbReference>
<comment type="caution">
    <text evidence="5">The sequence shown here is derived from an EMBL/GenBank/DDBJ whole genome shotgun (WGS) entry which is preliminary data.</text>
</comment>
<protein>
    <submittedName>
        <fullName evidence="5">Regulatory LacI family protein</fullName>
    </submittedName>
</protein>
<dbReference type="Gene3D" id="3.40.50.2300">
    <property type="match status" value="1"/>
</dbReference>
<dbReference type="AlphaFoldDB" id="A0A561F0Z9"/>
<dbReference type="SMART" id="SM00354">
    <property type="entry name" value="HTH_LACI"/>
    <property type="match status" value="1"/>
</dbReference>
<organism evidence="5 6">
    <name type="scientific">Kitasatospora atroaurantiaca</name>
    <dbReference type="NCBI Taxonomy" id="285545"/>
    <lineage>
        <taxon>Bacteria</taxon>
        <taxon>Bacillati</taxon>
        <taxon>Actinomycetota</taxon>
        <taxon>Actinomycetes</taxon>
        <taxon>Kitasatosporales</taxon>
        <taxon>Streptomycetaceae</taxon>
        <taxon>Kitasatospora</taxon>
    </lineage>
</organism>
<keyword evidence="6" id="KW-1185">Reference proteome</keyword>
<evidence type="ECO:0000313" key="5">
    <source>
        <dbReference type="EMBL" id="TWE21547.1"/>
    </source>
</evidence>
<evidence type="ECO:0000256" key="1">
    <source>
        <dbReference type="ARBA" id="ARBA00023015"/>
    </source>
</evidence>
<dbReference type="Gene3D" id="1.10.260.40">
    <property type="entry name" value="lambda repressor-like DNA-binding domains"/>
    <property type="match status" value="1"/>
</dbReference>
<dbReference type="PANTHER" id="PTHR30146">
    <property type="entry name" value="LACI-RELATED TRANSCRIPTIONAL REPRESSOR"/>
    <property type="match status" value="1"/>
</dbReference>
<proteinExistence type="predicted"/>
<keyword evidence="2" id="KW-0238">DNA-binding</keyword>
<evidence type="ECO:0000256" key="3">
    <source>
        <dbReference type="ARBA" id="ARBA00023163"/>
    </source>
</evidence>
<dbReference type="CDD" id="cd01392">
    <property type="entry name" value="HTH_LacI"/>
    <property type="match status" value="1"/>
</dbReference>
<accession>A0A561F0Z9</accession>